<dbReference type="AlphaFoldDB" id="A0A1X7ID58"/>
<dbReference type="STRING" id="1515439.SAMN06265784_101535"/>
<sequence length="83" mass="9260">MRAWGARLGAAIQANMRSIPQRAVIQLMDEVNEAIWKKKLLAEIDQALTQAGQAENYTKEAIENEPALGAGSHYPSIGFFRFR</sequence>
<organism evidence="1 2">
    <name type="scientific">Paraburkholderia susongensis</name>
    <dbReference type="NCBI Taxonomy" id="1515439"/>
    <lineage>
        <taxon>Bacteria</taxon>
        <taxon>Pseudomonadati</taxon>
        <taxon>Pseudomonadota</taxon>
        <taxon>Betaproteobacteria</taxon>
        <taxon>Burkholderiales</taxon>
        <taxon>Burkholderiaceae</taxon>
        <taxon>Paraburkholderia</taxon>
    </lineage>
</organism>
<protein>
    <submittedName>
        <fullName evidence="1">Uncharacterized protein</fullName>
    </submittedName>
</protein>
<dbReference type="EMBL" id="FXAT01000001">
    <property type="protein sequence ID" value="SMG12108.1"/>
    <property type="molecule type" value="Genomic_DNA"/>
</dbReference>
<accession>A0A1X7ID58</accession>
<name>A0A1X7ID58_9BURK</name>
<dbReference type="Proteomes" id="UP000193228">
    <property type="component" value="Unassembled WGS sequence"/>
</dbReference>
<proteinExistence type="predicted"/>
<evidence type="ECO:0000313" key="2">
    <source>
        <dbReference type="Proteomes" id="UP000193228"/>
    </source>
</evidence>
<keyword evidence="2" id="KW-1185">Reference proteome</keyword>
<reference evidence="2" key="1">
    <citation type="submission" date="2017-04" db="EMBL/GenBank/DDBJ databases">
        <authorList>
            <person name="Varghese N."/>
            <person name="Submissions S."/>
        </authorList>
    </citation>
    <scope>NUCLEOTIDE SEQUENCE [LARGE SCALE GENOMIC DNA]</scope>
    <source>
        <strain evidence="2">LMG 29540</strain>
    </source>
</reference>
<gene>
    <name evidence="1" type="ORF">SAMN06265784_101535</name>
</gene>
<evidence type="ECO:0000313" key="1">
    <source>
        <dbReference type="EMBL" id="SMG12108.1"/>
    </source>
</evidence>